<name>A0A8X6QLC3_NEPPI</name>
<accession>A0A8X6QLC3</accession>
<proteinExistence type="predicted"/>
<gene>
    <name evidence="1" type="ORF">NPIL_356251</name>
</gene>
<keyword evidence="2" id="KW-1185">Reference proteome</keyword>
<reference evidence="1" key="1">
    <citation type="submission" date="2020-08" db="EMBL/GenBank/DDBJ databases">
        <title>Multicomponent nature underlies the extraordinary mechanical properties of spider dragline silk.</title>
        <authorList>
            <person name="Kono N."/>
            <person name="Nakamura H."/>
            <person name="Mori M."/>
            <person name="Yoshida Y."/>
            <person name="Ohtoshi R."/>
            <person name="Malay A.D."/>
            <person name="Moran D.A.P."/>
            <person name="Tomita M."/>
            <person name="Numata K."/>
            <person name="Arakawa K."/>
        </authorList>
    </citation>
    <scope>NUCLEOTIDE SEQUENCE</scope>
</reference>
<dbReference type="Proteomes" id="UP000887013">
    <property type="component" value="Unassembled WGS sequence"/>
</dbReference>
<protein>
    <submittedName>
        <fullName evidence="1">Uncharacterized protein</fullName>
    </submittedName>
</protein>
<dbReference type="EMBL" id="BMAW01034000">
    <property type="protein sequence ID" value="GFU32922.1"/>
    <property type="molecule type" value="Genomic_DNA"/>
</dbReference>
<dbReference type="AlphaFoldDB" id="A0A8X6QLC3"/>
<evidence type="ECO:0000313" key="1">
    <source>
        <dbReference type="EMBL" id="GFU32922.1"/>
    </source>
</evidence>
<evidence type="ECO:0000313" key="2">
    <source>
        <dbReference type="Proteomes" id="UP000887013"/>
    </source>
</evidence>
<organism evidence="1 2">
    <name type="scientific">Nephila pilipes</name>
    <name type="common">Giant wood spider</name>
    <name type="synonym">Nephila maculata</name>
    <dbReference type="NCBI Taxonomy" id="299642"/>
    <lineage>
        <taxon>Eukaryota</taxon>
        <taxon>Metazoa</taxon>
        <taxon>Ecdysozoa</taxon>
        <taxon>Arthropoda</taxon>
        <taxon>Chelicerata</taxon>
        <taxon>Arachnida</taxon>
        <taxon>Araneae</taxon>
        <taxon>Araneomorphae</taxon>
        <taxon>Entelegynae</taxon>
        <taxon>Araneoidea</taxon>
        <taxon>Nephilidae</taxon>
        <taxon>Nephila</taxon>
    </lineage>
</organism>
<sequence length="133" mass="15051">MKLVHVSIVYRLAPEEFLAISSTRSNYIENVAERTQLKICPIIYESTDISSCDSSTFLISHLGQMRKVDTDPWDAEMDGVWTFHWGGHAESAHTLIMECKTEVRKVNLCTDSVWKVANEANTTELTKMGEVVL</sequence>
<comment type="caution">
    <text evidence="1">The sequence shown here is derived from an EMBL/GenBank/DDBJ whole genome shotgun (WGS) entry which is preliminary data.</text>
</comment>